<organism evidence="1 2">
    <name type="scientific">Leptospira wolffii</name>
    <dbReference type="NCBI Taxonomy" id="409998"/>
    <lineage>
        <taxon>Bacteria</taxon>
        <taxon>Pseudomonadati</taxon>
        <taxon>Spirochaetota</taxon>
        <taxon>Spirochaetia</taxon>
        <taxon>Leptospirales</taxon>
        <taxon>Leptospiraceae</taxon>
        <taxon>Leptospira</taxon>
    </lineage>
</organism>
<sequence>MIKGYKAMPIIRLIPIRPIGAKETLAPESNGCFELYDQSYFDKKKKNFKFSPEKSAKVFGDFLRDQFENRISRLELYEIEKSDSGVHATLFHASWKNVEFEIGTSDLYVTPDNKLEGVRLCVFDFIPEKEPRGYCSQEEAVRLWSTYYRDRLKVDKEYANIYIKTRYQSLNPEDPLLLTPYWKIGSYSYDNANLLVSQIDCSVVEIKW</sequence>
<accession>A0A2M9Z7E2</accession>
<comment type="caution">
    <text evidence="1">The sequence shown here is derived from an EMBL/GenBank/DDBJ whole genome shotgun (WGS) entry which is preliminary data.</text>
</comment>
<evidence type="ECO:0000313" key="2">
    <source>
        <dbReference type="Proteomes" id="UP000231912"/>
    </source>
</evidence>
<reference evidence="1 2" key="1">
    <citation type="submission" date="2017-07" db="EMBL/GenBank/DDBJ databases">
        <title>Leptospira spp. isolated from tropical soils.</title>
        <authorList>
            <person name="Thibeaux R."/>
            <person name="Iraola G."/>
            <person name="Ferres I."/>
            <person name="Bierque E."/>
            <person name="Girault D."/>
            <person name="Soupe-Gilbert M.-E."/>
            <person name="Picardeau M."/>
            <person name="Goarant C."/>
        </authorList>
    </citation>
    <scope>NUCLEOTIDE SEQUENCE [LARGE SCALE GENOMIC DNA]</scope>
    <source>
        <strain evidence="1 2">FH2-C-A2</strain>
    </source>
</reference>
<dbReference type="Proteomes" id="UP000231912">
    <property type="component" value="Unassembled WGS sequence"/>
</dbReference>
<name>A0A2M9Z7E2_9LEPT</name>
<dbReference type="EMBL" id="NPDT01000010">
    <property type="protein sequence ID" value="PJZ64349.1"/>
    <property type="molecule type" value="Genomic_DNA"/>
</dbReference>
<dbReference type="AlphaFoldDB" id="A0A2M9Z7E2"/>
<gene>
    <name evidence="1" type="ORF">CH371_18180</name>
</gene>
<evidence type="ECO:0000313" key="1">
    <source>
        <dbReference type="EMBL" id="PJZ64349.1"/>
    </source>
</evidence>
<proteinExistence type="predicted"/>
<protein>
    <submittedName>
        <fullName evidence="1">Uncharacterized protein</fullName>
    </submittedName>
</protein>